<reference evidence="2" key="1">
    <citation type="submission" date="2022-11" db="UniProtKB">
        <authorList>
            <consortium name="WormBaseParasite"/>
        </authorList>
    </citation>
    <scope>IDENTIFICATION</scope>
</reference>
<evidence type="ECO:0000313" key="1">
    <source>
        <dbReference type="Proteomes" id="UP000887580"/>
    </source>
</evidence>
<dbReference type="Proteomes" id="UP000887580">
    <property type="component" value="Unplaced"/>
</dbReference>
<organism evidence="1 2">
    <name type="scientific">Panagrolaimus sp. PS1159</name>
    <dbReference type="NCBI Taxonomy" id="55785"/>
    <lineage>
        <taxon>Eukaryota</taxon>
        <taxon>Metazoa</taxon>
        <taxon>Ecdysozoa</taxon>
        <taxon>Nematoda</taxon>
        <taxon>Chromadorea</taxon>
        <taxon>Rhabditida</taxon>
        <taxon>Tylenchina</taxon>
        <taxon>Panagrolaimomorpha</taxon>
        <taxon>Panagrolaimoidea</taxon>
        <taxon>Panagrolaimidae</taxon>
        <taxon>Panagrolaimus</taxon>
    </lineage>
</organism>
<dbReference type="WBParaSite" id="PS1159_v2.g23252.t1">
    <property type="protein sequence ID" value="PS1159_v2.g23252.t1"/>
    <property type="gene ID" value="PS1159_v2.g23252"/>
</dbReference>
<evidence type="ECO:0000313" key="2">
    <source>
        <dbReference type="WBParaSite" id="PS1159_v2.g23252.t1"/>
    </source>
</evidence>
<sequence>MVLKPLEFSDALSDSPWFRQNLHEHEQALDETAKSIKLIGDHCRKLISCMRKVCQSQRGFANLLVDFKIATVGSTQTDDERAIAHSVKDFGNLLLKIEDHRSRILTDAETLYLDPLKELVENINTVLHDSKRRYDKESQRFYSNLEKHLHLSTARKTDFREADAQLGQQQQAFCQASLQYVSEIQSIQEHLKFAFVETLSTFLSHWLTFYKIGNDANEKFRPQLSGIQQKVQKAKQSFEATQAEANILKAKMLTTHLKTAPFSITGSSSENSSSSTNTSTGNIKQGYIYMQEKSKIPTKISRDVLSRPWTKYYCVFSKETRIFTMIPVNSSAKTDMKGALEQSVSFKLKSCIRRASDSIDKRFCFDLVSEERSDNVMTFQALSEEDRRQWIDTMDGKEPVYSPGAGPPSTNSFDSKPILF</sequence>
<accession>A0AC35G2K8</accession>
<protein>
    <submittedName>
        <fullName evidence="2">PH domain-containing protein</fullName>
    </submittedName>
</protein>
<name>A0AC35G2K8_9BILA</name>
<proteinExistence type="predicted"/>